<dbReference type="Proteomes" id="UP001241092">
    <property type="component" value="Chromosome"/>
</dbReference>
<feature type="region of interest" description="Disordered" evidence="1">
    <location>
        <begin position="27"/>
        <end position="64"/>
    </location>
</feature>
<dbReference type="RefSeq" id="WP_081812865.1">
    <property type="nucleotide sequence ID" value="NZ_AP022567.1"/>
</dbReference>
<gene>
    <name evidence="3" type="ORF">hbim_07076</name>
</gene>
<protein>
    <recommendedName>
        <fullName evidence="5">DUF3761 domain-containing protein</fullName>
    </recommendedName>
</protein>
<evidence type="ECO:0000256" key="2">
    <source>
        <dbReference type="SAM" id="SignalP"/>
    </source>
</evidence>
<dbReference type="EMBL" id="AP027452">
    <property type="protein sequence ID" value="BDY33102.1"/>
    <property type="molecule type" value="Genomic_DNA"/>
</dbReference>
<dbReference type="AlphaFoldDB" id="A0AAI8XSG8"/>
<sequence>MRIRPVVLTATAAAAASIALAPIAQAAPTPTHPTDSQKIAPAPQRCTSTSAGSECFSPGNAQINDSPPAVQNFPMYGAFPWIW</sequence>
<feature type="chain" id="PRO_5042588528" description="DUF3761 domain-containing protein" evidence="2">
    <location>
        <begin position="27"/>
        <end position="83"/>
    </location>
</feature>
<feature type="signal peptide" evidence="2">
    <location>
        <begin position="1"/>
        <end position="26"/>
    </location>
</feature>
<evidence type="ECO:0000313" key="3">
    <source>
        <dbReference type="EMBL" id="BDY33102.1"/>
    </source>
</evidence>
<evidence type="ECO:0008006" key="5">
    <source>
        <dbReference type="Google" id="ProtNLM"/>
    </source>
</evidence>
<evidence type="ECO:0000256" key="1">
    <source>
        <dbReference type="SAM" id="MobiDB-lite"/>
    </source>
</evidence>
<keyword evidence="2" id="KW-0732">Signal</keyword>
<name>A0AAI8XSG8_MYCME</name>
<proteinExistence type="predicted"/>
<evidence type="ECO:0000313" key="4">
    <source>
        <dbReference type="Proteomes" id="UP001241092"/>
    </source>
</evidence>
<organism evidence="3 4">
    <name type="scientific">Mycolicibacterium mageritense</name>
    <name type="common">Mycobacterium mageritense</name>
    <dbReference type="NCBI Taxonomy" id="53462"/>
    <lineage>
        <taxon>Bacteria</taxon>
        <taxon>Bacillati</taxon>
        <taxon>Actinomycetota</taxon>
        <taxon>Actinomycetes</taxon>
        <taxon>Mycobacteriales</taxon>
        <taxon>Mycobacteriaceae</taxon>
        <taxon>Mycolicibacterium</taxon>
    </lineage>
</organism>
<accession>A0AAI8XSG8</accession>
<reference evidence="3" key="1">
    <citation type="submission" date="2023-03" db="EMBL/GenBank/DDBJ databases">
        <title>Draft genome sequence of a Mycolicibacterium mageritense strain H4_3_1 isolated from a hybrid biological-inorganic system reactor.</title>
        <authorList>
            <person name="Feng X."/>
            <person name="Kazama D."/>
            <person name="Sato K."/>
            <person name="Kobayashi H."/>
        </authorList>
    </citation>
    <scope>NUCLEOTIDE SEQUENCE</scope>
    <source>
        <strain evidence="3">H4_3_1</strain>
    </source>
</reference>